<dbReference type="EMBL" id="CP017708">
    <property type="protein sequence ID" value="AOY81211.1"/>
    <property type="molecule type" value="Genomic_DNA"/>
</dbReference>
<reference evidence="2" key="1">
    <citation type="submission" date="2016-10" db="EMBL/GenBank/DDBJ databases">
        <title>Comparative genomics uncovers the prolific and rare metabolic potential of the cyanobacterial genus Moorea.</title>
        <authorList>
            <person name="Leao T."/>
            <person name="Castelao G."/>
            <person name="Korobeynikov A."/>
            <person name="Monroe E.A."/>
            <person name="Podell S."/>
            <person name="Glukhov E."/>
            <person name="Allen E."/>
            <person name="Gerwick W.H."/>
            <person name="Gerwick L."/>
        </authorList>
    </citation>
    <scope>NUCLEOTIDE SEQUENCE [LARGE SCALE GENOMIC DNA]</scope>
    <source>
        <strain evidence="2">JHB</strain>
    </source>
</reference>
<proteinExistence type="predicted"/>
<name>A0A1D9G0W7_MOOP1</name>
<accession>A0A1D9G0W7</accession>
<gene>
    <name evidence="1" type="ORF">BJP36_16160</name>
</gene>
<evidence type="ECO:0000313" key="2">
    <source>
        <dbReference type="Proteomes" id="UP000176944"/>
    </source>
</evidence>
<evidence type="ECO:0000313" key="1">
    <source>
        <dbReference type="EMBL" id="AOY81211.1"/>
    </source>
</evidence>
<protein>
    <submittedName>
        <fullName evidence="1">Uncharacterized protein</fullName>
    </submittedName>
</protein>
<organism evidence="1 2">
    <name type="scientific">Moorena producens (strain JHB)</name>
    <dbReference type="NCBI Taxonomy" id="1454205"/>
    <lineage>
        <taxon>Bacteria</taxon>
        <taxon>Bacillati</taxon>
        <taxon>Cyanobacteriota</taxon>
        <taxon>Cyanophyceae</taxon>
        <taxon>Coleofasciculales</taxon>
        <taxon>Coleofasciculaceae</taxon>
        <taxon>Moorena</taxon>
    </lineage>
</organism>
<dbReference type="Proteomes" id="UP000176944">
    <property type="component" value="Chromosome"/>
</dbReference>
<dbReference type="AlphaFoldDB" id="A0A1D9G0W7"/>
<sequence>MQSYRDVSLSRIAELFPQPIEYKSRVRNLQRFLNLPQLSTKMLWFPIIKQLVKKKSPTTKE</sequence>